<keyword evidence="1" id="KW-0732">Signal</keyword>
<dbReference type="Proteomes" id="UP000540787">
    <property type="component" value="Unassembled WGS sequence"/>
</dbReference>
<accession>A0A7W9WYH9</accession>
<feature type="chain" id="PRO_5030912292" evidence="1">
    <location>
        <begin position="21"/>
        <end position="265"/>
    </location>
</feature>
<reference evidence="2 3" key="1">
    <citation type="submission" date="2020-08" db="EMBL/GenBank/DDBJ databases">
        <title>The Agave Microbiome: Exploring the role of microbial communities in plant adaptations to desert environments.</title>
        <authorList>
            <person name="Partida-Martinez L.P."/>
        </authorList>
    </citation>
    <scope>NUCLEOTIDE SEQUENCE [LARGE SCALE GENOMIC DNA]</scope>
    <source>
        <strain evidence="2 3">AT3.2</strain>
    </source>
</reference>
<comment type="caution">
    <text evidence="2">The sequence shown here is derived from an EMBL/GenBank/DDBJ whole genome shotgun (WGS) entry which is preliminary data.</text>
</comment>
<feature type="signal peptide" evidence="1">
    <location>
        <begin position="1"/>
        <end position="20"/>
    </location>
</feature>
<name>A0A7W9WYH9_9BURK</name>
<sequence>MKLSPILALLVVSVHGAANAAPDLPQVGDVHAPLKVMMPAIPDGGWFTSAELGAINTSGNTSGTSVTGKIDARHETSDWSHEFIASGYFKEDEYENEEGELLRARSAERWATSAKASFKLLGDGRRAFILGSHVNDKFGAYVRYSSLSVGYGSRWYTAPDKTLDVEIGPGYFNGRRETDEEEDGLTVRGAAQFRWQVSPSAFFAQTLSVEKGTSNTHSVAETSLSTKINGSMQMKAGFSVRNDSSVPEDKKNTDTQTSLTMVYSF</sequence>
<evidence type="ECO:0000256" key="1">
    <source>
        <dbReference type="SAM" id="SignalP"/>
    </source>
</evidence>
<organism evidence="2 3">
    <name type="scientific">Massilia aurea</name>
    <dbReference type="NCBI Taxonomy" id="373040"/>
    <lineage>
        <taxon>Bacteria</taxon>
        <taxon>Pseudomonadati</taxon>
        <taxon>Pseudomonadota</taxon>
        <taxon>Betaproteobacteria</taxon>
        <taxon>Burkholderiales</taxon>
        <taxon>Oxalobacteraceae</taxon>
        <taxon>Telluria group</taxon>
        <taxon>Massilia</taxon>
    </lineage>
</organism>
<proteinExistence type="predicted"/>
<dbReference type="AlphaFoldDB" id="A0A7W9WYH9"/>
<protein>
    <submittedName>
        <fullName evidence="2">Putative salt-induced outer membrane protein YdiY</fullName>
    </submittedName>
</protein>
<evidence type="ECO:0000313" key="2">
    <source>
        <dbReference type="EMBL" id="MBB6133188.1"/>
    </source>
</evidence>
<gene>
    <name evidence="2" type="ORF">HD842_001299</name>
</gene>
<dbReference type="Pfam" id="PF04338">
    <property type="entry name" value="DUF481"/>
    <property type="match status" value="1"/>
</dbReference>
<keyword evidence="3" id="KW-1185">Reference proteome</keyword>
<dbReference type="InterPro" id="IPR007433">
    <property type="entry name" value="DUF481"/>
</dbReference>
<dbReference type="EMBL" id="JACHBX010000001">
    <property type="protein sequence ID" value="MBB6133188.1"/>
    <property type="molecule type" value="Genomic_DNA"/>
</dbReference>
<evidence type="ECO:0000313" key="3">
    <source>
        <dbReference type="Proteomes" id="UP000540787"/>
    </source>
</evidence>